<organism evidence="2 3">
    <name type="scientific">Catenulispora acidiphila (strain DSM 44928 / JCM 14897 / NBRC 102108 / NRRL B-24433 / ID139908)</name>
    <dbReference type="NCBI Taxonomy" id="479433"/>
    <lineage>
        <taxon>Bacteria</taxon>
        <taxon>Bacillati</taxon>
        <taxon>Actinomycetota</taxon>
        <taxon>Actinomycetes</taxon>
        <taxon>Catenulisporales</taxon>
        <taxon>Catenulisporaceae</taxon>
        <taxon>Catenulispora</taxon>
    </lineage>
</organism>
<evidence type="ECO:0000259" key="1">
    <source>
        <dbReference type="PROSITE" id="PS50093"/>
    </source>
</evidence>
<sequence length="684" mass="69343" precursor="true">MSCPVLCLVVSLKDVSVPKPRAIRLATLAITGAALLVAGAAPALAAGPGGRFGVSASASSAPAMSLSFGFYAGTSHAAAVLYAFNVDPAKEATTTYRIDWGDGSTPWVQTGGTVPNGLVISHDYPHAGVWKATATVDDGTSTVGQNTTYTAHYPTTPTTPGSAFTPVGGNAPLAGDLSIDGGTVDAAATKSYIVNWGDGSPSQTVAAADSGPTVVHHVFTAPRSYGVSVVTTDGIDSSAPPLYPTAVSAWGLAFSSTVNTTAFATVTVTSSAGKSLPTYSDYYMFSVNWGDGTTSPATQSEDMTHQYKTGGPYAVTVTMAPTMDADKSPAYTWTAGTTLVVPTPPPPAPPAVGTRLVQRLGGLDRIGTGITVSRSGWSSWQNRFPYGGQLPAGAVVLARSDGFSDALAGVPLAAHVNGPLLLTGGSALDLTVEHEITRVLQPHAGKTVYLLGGTAALSPAVQQRLVQLGYTVQRYSGLDRFGTALDIARRGLNDPAKIVVATGMDYPDALAAGPYASSVLGTSGHEAAVVLSQGGTLDPATAGYISSRLNSSSAQAPTVVTVGGAAGHAVDAAFPALAGHELKLQGQNRYQTANAVASQFTSASRVGVATGTGYADALTGGALAAARHFPIVLTTPAGLDPAGREAIARFWSQLSGAYLFGGTTALSDQVLRDVDAVVNATAQP</sequence>
<evidence type="ECO:0000313" key="3">
    <source>
        <dbReference type="Proteomes" id="UP000000851"/>
    </source>
</evidence>
<proteinExistence type="predicted"/>
<dbReference type="InterPro" id="IPR051922">
    <property type="entry name" value="Bact_Sporulation_Assoc"/>
</dbReference>
<dbReference type="InterPro" id="IPR007253">
    <property type="entry name" value="Cell_wall-bd_2"/>
</dbReference>
<dbReference type="eggNOG" id="COG3291">
    <property type="taxonomic scope" value="Bacteria"/>
</dbReference>
<dbReference type="PANTHER" id="PTHR30032:SF8">
    <property type="entry name" value="GERMINATION-SPECIFIC N-ACETYLMURAMOYL-L-ALANINE AMIDASE"/>
    <property type="match status" value="1"/>
</dbReference>
<dbReference type="Pfam" id="PF04122">
    <property type="entry name" value="CW_binding_2"/>
    <property type="match status" value="3"/>
</dbReference>
<feature type="domain" description="PKD" evidence="1">
    <location>
        <begin position="278"/>
        <end position="320"/>
    </location>
</feature>
<dbReference type="AlphaFoldDB" id="C7QJ30"/>
<dbReference type="InterPro" id="IPR013783">
    <property type="entry name" value="Ig-like_fold"/>
</dbReference>
<dbReference type="InParanoid" id="C7QJ30"/>
<dbReference type="InterPro" id="IPR000601">
    <property type="entry name" value="PKD_dom"/>
</dbReference>
<dbReference type="KEGG" id="cai:Caci_0217"/>
<dbReference type="Gene3D" id="3.40.50.12090">
    <property type="match status" value="1"/>
</dbReference>
<dbReference type="eggNOG" id="COG2247">
    <property type="taxonomic scope" value="Bacteria"/>
</dbReference>
<reference evidence="2 3" key="1">
    <citation type="journal article" date="2009" name="Stand. Genomic Sci.">
        <title>Complete genome sequence of Catenulispora acidiphila type strain (ID 139908).</title>
        <authorList>
            <person name="Copeland A."/>
            <person name="Lapidus A."/>
            <person name="Glavina Del Rio T."/>
            <person name="Nolan M."/>
            <person name="Lucas S."/>
            <person name="Chen F."/>
            <person name="Tice H."/>
            <person name="Cheng J.F."/>
            <person name="Bruce D."/>
            <person name="Goodwin L."/>
            <person name="Pitluck S."/>
            <person name="Mikhailova N."/>
            <person name="Pati A."/>
            <person name="Ivanova N."/>
            <person name="Mavromatis K."/>
            <person name="Chen A."/>
            <person name="Palaniappan K."/>
            <person name="Chain P."/>
            <person name="Land M."/>
            <person name="Hauser L."/>
            <person name="Chang Y.J."/>
            <person name="Jeffries C.D."/>
            <person name="Chertkov O."/>
            <person name="Brettin T."/>
            <person name="Detter J.C."/>
            <person name="Han C."/>
            <person name="Ali Z."/>
            <person name="Tindall B.J."/>
            <person name="Goker M."/>
            <person name="Bristow J."/>
            <person name="Eisen J.A."/>
            <person name="Markowitz V."/>
            <person name="Hugenholtz P."/>
            <person name="Kyrpides N.C."/>
            <person name="Klenk H.P."/>
        </authorList>
    </citation>
    <scope>NUCLEOTIDE SEQUENCE [LARGE SCALE GENOMIC DNA]</scope>
    <source>
        <strain evidence="3">DSM 44928 / JCM 14897 / NBRC 102108 / NRRL B-24433 / ID139908</strain>
    </source>
</reference>
<dbReference type="InterPro" id="IPR035986">
    <property type="entry name" value="PKD_dom_sf"/>
</dbReference>
<dbReference type="HOGENOM" id="CLU_403197_0_0_11"/>
<dbReference type="SUPFAM" id="SSF49299">
    <property type="entry name" value="PKD domain"/>
    <property type="match status" value="1"/>
</dbReference>
<gene>
    <name evidence="2" type="ordered locus">Caci_0217</name>
</gene>
<dbReference type="GO" id="GO:0005975">
    <property type="term" value="P:carbohydrate metabolic process"/>
    <property type="evidence" value="ECO:0007669"/>
    <property type="project" value="UniProtKB-ARBA"/>
</dbReference>
<dbReference type="STRING" id="479433.Caci_0217"/>
<dbReference type="Gene3D" id="2.60.40.10">
    <property type="entry name" value="Immunoglobulins"/>
    <property type="match status" value="3"/>
</dbReference>
<dbReference type="Proteomes" id="UP000000851">
    <property type="component" value="Chromosome"/>
</dbReference>
<protein>
    <submittedName>
        <fullName evidence="2">Putative cell wall binding repeat 2-containing protein</fullName>
    </submittedName>
</protein>
<keyword evidence="3" id="KW-1185">Reference proteome</keyword>
<evidence type="ECO:0000313" key="2">
    <source>
        <dbReference type="EMBL" id="ACU69172.1"/>
    </source>
</evidence>
<name>C7QJ30_CATAD</name>
<dbReference type="PANTHER" id="PTHR30032">
    <property type="entry name" value="N-ACETYLMURAMOYL-L-ALANINE AMIDASE-RELATED"/>
    <property type="match status" value="1"/>
</dbReference>
<dbReference type="EMBL" id="CP001700">
    <property type="protein sequence ID" value="ACU69172.1"/>
    <property type="molecule type" value="Genomic_DNA"/>
</dbReference>
<accession>C7QJ30</accession>
<dbReference type="PROSITE" id="PS50093">
    <property type="entry name" value="PKD"/>
    <property type="match status" value="1"/>
</dbReference>